<dbReference type="InterPro" id="IPR029338">
    <property type="entry name" value="TSSC4"/>
</dbReference>
<dbReference type="GeneID" id="103174826"/>
<dbReference type="Pfam" id="PF15264">
    <property type="entry name" value="TSSC4"/>
    <property type="match status" value="1"/>
</dbReference>
<keyword evidence="5" id="KW-0507">mRNA processing</keyword>
<dbReference type="KEGG" id="cmk:103174826"/>
<dbReference type="RefSeq" id="XP_007885580.1">
    <property type="nucleotide sequence ID" value="XM_007887389.2"/>
</dbReference>
<dbReference type="RefSeq" id="XP_007885581.1">
    <property type="nucleotide sequence ID" value="XM_007887390.2"/>
</dbReference>
<keyword evidence="8" id="KW-0539">Nucleus</keyword>
<evidence type="ECO:0000313" key="12">
    <source>
        <dbReference type="EMBL" id="AFP01708.1"/>
    </source>
</evidence>
<dbReference type="EMBL" id="JW869190">
    <property type="protein sequence ID" value="AFP01708.1"/>
    <property type="molecule type" value="mRNA"/>
</dbReference>
<accession>V9KTZ3</accession>
<keyword evidence="4" id="KW-0963">Cytoplasm</keyword>
<evidence type="ECO:0000313" key="14">
    <source>
        <dbReference type="Proteomes" id="UP000314986"/>
    </source>
</evidence>
<evidence type="ECO:0000256" key="6">
    <source>
        <dbReference type="ARBA" id="ARBA00022728"/>
    </source>
</evidence>
<dbReference type="OMA" id="AWNDEEQ"/>
<reference evidence="14" key="2">
    <citation type="journal article" date="2007" name="PLoS Biol.">
        <title>Survey sequencing and comparative analysis of the elephant shark (Callorhinchus milii) genome.</title>
        <authorList>
            <person name="Venkatesh B."/>
            <person name="Kirkness E.F."/>
            <person name="Loh Y.H."/>
            <person name="Halpern A.L."/>
            <person name="Lee A.P."/>
            <person name="Johnson J."/>
            <person name="Dandona N."/>
            <person name="Viswanathan L.D."/>
            <person name="Tay A."/>
            <person name="Venter J.C."/>
            <person name="Strausberg R.L."/>
            <person name="Brenner S."/>
        </authorList>
    </citation>
    <scope>NUCLEOTIDE SEQUENCE [LARGE SCALE GENOMIC DNA]</scope>
</reference>
<dbReference type="GO" id="GO:0006397">
    <property type="term" value="P:mRNA processing"/>
    <property type="evidence" value="ECO:0007669"/>
    <property type="project" value="UniProtKB-KW"/>
</dbReference>
<protein>
    <recommendedName>
        <fullName evidence="9">U5 small nuclear ribonucleoprotein TSSC4</fullName>
    </recommendedName>
</protein>
<evidence type="ECO:0000256" key="7">
    <source>
        <dbReference type="ARBA" id="ARBA00023187"/>
    </source>
</evidence>
<feature type="compositionally biased region" description="Polar residues" evidence="11">
    <location>
        <begin position="1"/>
        <end position="14"/>
    </location>
</feature>
<feature type="compositionally biased region" description="Polar residues" evidence="11">
    <location>
        <begin position="145"/>
        <end position="164"/>
    </location>
</feature>
<dbReference type="OrthoDB" id="1906282at2759"/>
<dbReference type="STRING" id="7868.ENSCMIP00000025552"/>
<evidence type="ECO:0000256" key="1">
    <source>
        <dbReference type="ARBA" id="ARBA00004123"/>
    </source>
</evidence>
<evidence type="ECO:0000256" key="2">
    <source>
        <dbReference type="ARBA" id="ARBA00004496"/>
    </source>
</evidence>
<feature type="region of interest" description="Disordered" evidence="11">
    <location>
        <begin position="145"/>
        <end position="169"/>
    </location>
</feature>
<dbReference type="CTD" id="10078"/>
<gene>
    <name evidence="13" type="primary">tssc4</name>
</gene>
<organism evidence="12">
    <name type="scientific">Callorhinchus milii</name>
    <name type="common">Ghost shark</name>
    <dbReference type="NCBI Taxonomy" id="7868"/>
    <lineage>
        <taxon>Eukaryota</taxon>
        <taxon>Metazoa</taxon>
        <taxon>Chordata</taxon>
        <taxon>Craniata</taxon>
        <taxon>Vertebrata</taxon>
        <taxon>Chondrichthyes</taxon>
        <taxon>Holocephali</taxon>
        <taxon>Chimaeriformes</taxon>
        <taxon>Callorhinchidae</taxon>
        <taxon>Callorhinchus</taxon>
    </lineage>
</organism>
<evidence type="ECO:0000256" key="8">
    <source>
        <dbReference type="ARBA" id="ARBA00023242"/>
    </source>
</evidence>
<dbReference type="AlphaFoldDB" id="V9KTZ3"/>
<dbReference type="GO" id="GO:0005681">
    <property type="term" value="C:spliceosomal complex"/>
    <property type="evidence" value="ECO:0007669"/>
    <property type="project" value="UniProtKB-KW"/>
</dbReference>
<comment type="similarity">
    <text evidence="3">Belongs to the TSSC4 family.</text>
</comment>
<keyword evidence="6" id="KW-0747">Spliceosome</keyword>
<sequence>MADEQSSGVSSDLLTDTEDTNRFLDDTESLSDTDPEPSLPSFDSLSPLSDSEADVCSPVETPCDYTTHHSLAAVGRTPPSQLFQLRGTSSTFSSRSQNIFSGLEHAMKREPSSPGNEDTTDGEFTRPLTPEPQRKVIGECLAGNRITSNQTRPTRQGSGSQQARTLPDYLVHPERWTRYSLEDVAETSNKKNTAVALELMESLKRQRESSIVSPALSHAQAERAASKILFSKPASVGGSPPAERERTAGRTEAGRQPSALRKRPHRAELEPREAGQVGLTHLQSGEADEGKVGEAGRGGQQVAKGETFREPAAFHSAKKRNRKNIRIKTAENDEEN</sequence>
<feature type="compositionally biased region" description="Basic and acidic residues" evidence="11">
    <location>
        <begin position="242"/>
        <end position="253"/>
    </location>
</feature>
<dbReference type="Proteomes" id="UP000314986">
    <property type="component" value="Unassembled WGS sequence"/>
</dbReference>
<reference evidence="13" key="4">
    <citation type="submission" date="2025-05" db="UniProtKB">
        <authorList>
            <consortium name="Ensembl"/>
        </authorList>
    </citation>
    <scope>IDENTIFICATION</scope>
</reference>
<evidence type="ECO:0000313" key="13">
    <source>
        <dbReference type="Ensembl" id="ENSCMIP00000025552.1"/>
    </source>
</evidence>
<evidence type="ECO:0000256" key="4">
    <source>
        <dbReference type="ARBA" id="ARBA00022490"/>
    </source>
</evidence>
<feature type="compositionally biased region" description="Polar residues" evidence="11">
    <location>
        <begin position="78"/>
        <end position="100"/>
    </location>
</feature>
<evidence type="ECO:0000256" key="10">
    <source>
        <dbReference type="ARBA" id="ARBA00045970"/>
    </source>
</evidence>
<dbReference type="PANTHER" id="PTHR13445">
    <property type="entry name" value="TUMOR SUPPRESSING SUBTRANSFERABLE CANDIDATE 4 TSSC4"/>
    <property type="match status" value="1"/>
</dbReference>
<feature type="compositionally biased region" description="Basic residues" evidence="11">
    <location>
        <begin position="316"/>
        <end position="326"/>
    </location>
</feature>
<comment type="function">
    <text evidence="10">Protein associated with the U5 snRNP, during its maturation and its post-splicing recycling and which is required for spliceosomal tri-snRNP complex assembly in the nucleus. Has a molecular sequestering activity and transiently hinders SNRNP200 binding sites for constitutive splicing factors that intervene later during the assembly of the spliceosome and splicing. Together with its molecular sequestering activity, may also function as a molecular adapter and placeholder, coordinating the assembly of the U5 snRNP and its association with the U4/U6 di-snRNP.</text>
</comment>
<feature type="compositionally biased region" description="Acidic residues" evidence="11">
    <location>
        <begin position="26"/>
        <end position="35"/>
    </location>
</feature>
<feature type="region of interest" description="Disordered" evidence="11">
    <location>
        <begin position="230"/>
        <end position="336"/>
    </location>
</feature>
<evidence type="ECO:0000256" key="9">
    <source>
        <dbReference type="ARBA" id="ARBA00035304"/>
    </source>
</evidence>
<keyword evidence="7" id="KW-0508">mRNA splicing</keyword>
<dbReference type="Ensembl" id="ENSCMIT00000025975.1">
    <property type="protein sequence ID" value="ENSCMIP00000025552.1"/>
    <property type="gene ID" value="ENSCMIG00000011227.1"/>
</dbReference>
<evidence type="ECO:0000256" key="11">
    <source>
        <dbReference type="SAM" id="MobiDB-lite"/>
    </source>
</evidence>
<dbReference type="GO" id="GO:0008380">
    <property type="term" value="P:RNA splicing"/>
    <property type="evidence" value="ECO:0007669"/>
    <property type="project" value="UniProtKB-KW"/>
</dbReference>
<reference evidence="14" key="1">
    <citation type="journal article" date="2006" name="Science">
        <title>Ancient noncoding elements conserved in the human genome.</title>
        <authorList>
            <person name="Venkatesh B."/>
            <person name="Kirkness E.F."/>
            <person name="Loh Y.H."/>
            <person name="Halpern A.L."/>
            <person name="Lee A.P."/>
            <person name="Johnson J."/>
            <person name="Dandona N."/>
            <person name="Viswanathan L.D."/>
            <person name="Tay A."/>
            <person name="Venter J.C."/>
            <person name="Strausberg R.L."/>
            <person name="Brenner S."/>
        </authorList>
    </citation>
    <scope>NUCLEOTIDE SEQUENCE [LARGE SCALE GENOMIC DNA]</scope>
</reference>
<name>V9KTZ3_CALMI</name>
<dbReference type="GO" id="GO:0005737">
    <property type="term" value="C:cytoplasm"/>
    <property type="evidence" value="ECO:0007669"/>
    <property type="project" value="UniProtKB-SubCell"/>
</dbReference>
<keyword evidence="14" id="KW-1185">Reference proteome</keyword>
<dbReference type="GeneTree" id="ENSGT00390000011846"/>
<feature type="region of interest" description="Disordered" evidence="11">
    <location>
        <begin position="1"/>
        <end position="130"/>
    </location>
</feature>
<proteinExistence type="evidence at transcript level"/>
<dbReference type="RefSeq" id="XP_007885579.1">
    <property type="nucleotide sequence ID" value="XM_007887388.2"/>
</dbReference>
<dbReference type="RefSeq" id="XP_042197442.1">
    <property type="nucleotide sequence ID" value="XM_042341508.1"/>
</dbReference>
<feature type="compositionally biased region" description="Low complexity" evidence="11">
    <location>
        <begin position="39"/>
        <end position="50"/>
    </location>
</feature>
<evidence type="ECO:0000256" key="5">
    <source>
        <dbReference type="ARBA" id="ARBA00022664"/>
    </source>
</evidence>
<comment type="subcellular location">
    <subcellularLocation>
        <location evidence="2">Cytoplasm</location>
    </subcellularLocation>
    <subcellularLocation>
        <location evidence="1">Nucleus</location>
    </subcellularLocation>
</comment>
<evidence type="ECO:0000256" key="3">
    <source>
        <dbReference type="ARBA" id="ARBA00010362"/>
    </source>
</evidence>
<reference evidence="12 14" key="3">
    <citation type="journal article" date="2014" name="Nature">
        <title>Elephant shark genome provides unique insights into gnathostome evolution.</title>
        <authorList>
            <consortium name="International Elephant Shark Genome Sequencing Consortium"/>
            <person name="Venkatesh B."/>
            <person name="Lee A.P."/>
            <person name="Ravi V."/>
            <person name="Maurya A.K."/>
            <person name="Lian M.M."/>
            <person name="Swann J.B."/>
            <person name="Ohta Y."/>
            <person name="Flajnik M.F."/>
            <person name="Sutoh Y."/>
            <person name="Kasahara M."/>
            <person name="Hoon S."/>
            <person name="Gangu V."/>
            <person name="Roy S.W."/>
            <person name="Irimia M."/>
            <person name="Korzh V."/>
            <person name="Kondrychyn I."/>
            <person name="Lim Z.W."/>
            <person name="Tay B.H."/>
            <person name="Tohari S."/>
            <person name="Kong K.W."/>
            <person name="Ho S."/>
            <person name="Lorente-Galdos B."/>
            <person name="Quilez J."/>
            <person name="Marques-Bonet T."/>
            <person name="Raney B.J."/>
            <person name="Ingham P.W."/>
            <person name="Tay A."/>
            <person name="Hillier L.W."/>
            <person name="Minx P."/>
            <person name="Boehm T."/>
            <person name="Wilson R.K."/>
            <person name="Brenner S."/>
            <person name="Warren W.C."/>
        </authorList>
    </citation>
    <scope>NUCLEOTIDE SEQUENCE</scope>
    <source>
        <tissue evidence="12">Spleen</tissue>
    </source>
</reference>
<dbReference type="PANTHER" id="PTHR13445:SF3">
    <property type="entry name" value="U5 SMALL NUCLEAR RIBONUCLEOPROTEIN TSSC4"/>
    <property type="match status" value="1"/>
</dbReference>
<dbReference type="RefSeq" id="XP_042197443.1">
    <property type="nucleotide sequence ID" value="XM_042341509.1"/>
</dbReference>